<dbReference type="AlphaFoldDB" id="F2AY64"/>
<comment type="caution">
    <text evidence="2">The sequence shown here is derived from an EMBL/GenBank/DDBJ whole genome shotgun (WGS) entry which is preliminary data.</text>
</comment>
<feature type="region of interest" description="Disordered" evidence="1">
    <location>
        <begin position="1"/>
        <end position="51"/>
    </location>
</feature>
<protein>
    <submittedName>
        <fullName evidence="2">Uncharacterized protein</fullName>
    </submittedName>
</protein>
<feature type="compositionally biased region" description="Polar residues" evidence="1">
    <location>
        <begin position="1"/>
        <end position="14"/>
    </location>
</feature>
<feature type="compositionally biased region" description="Low complexity" evidence="1">
    <location>
        <begin position="29"/>
        <end position="40"/>
    </location>
</feature>
<organism evidence="2 3">
    <name type="scientific">Rhodopirellula baltica WH47</name>
    <dbReference type="NCBI Taxonomy" id="991778"/>
    <lineage>
        <taxon>Bacteria</taxon>
        <taxon>Pseudomonadati</taxon>
        <taxon>Planctomycetota</taxon>
        <taxon>Planctomycetia</taxon>
        <taxon>Pirellulales</taxon>
        <taxon>Pirellulaceae</taxon>
        <taxon>Rhodopirellula</taxon>
    </lineage>
</organism>
<proteinExistence type="predicted"/>
<evidence type="ECO:0000256" key="1">
    <source>
        <dbReference type="SAM" id="MobiDB-lite"/>
    </source>
</evidence>
<accession>F2AY64</accession>
<evidence type="ECO:0000313" key="3">
    <source>
        <dbReference type="Proteomes" id="UP000006222"/>
    </source>
</evidence>
<dbReference type="Proteomes" id="UP000006222">
    <property type="component" value="Unassembled WGS sequence"/>
</dbReference>
<evidence type="ECO:0000313" key="2">
    <source>
        <dbReference type="EMBL" id="EGF25381.1"/>
    </source>
</evidence>
<name>F2AY64_RHOBT</name>
<sequence length="67" mass="7164">MTCKPRSSLTTLSLQPGAVAPESAPVAKSRIQQSIQSAQSPPLRSQIGATEQMGVSKELLRWKSASR</sequence>
<gene>
    <name evidence="2" type="ORF">RBWH47_00851</name>
</gene>
<reference evidence="2 3" key="1">
    <citation type="journal article" date="2013" name="Mar. Genomics">
        <title>Expression of sulfatases in Rhodopirellula baltica and the diversity of sulfatases in the genus Rhodopirellula.</title>
        <authorList>
            <person name="Wegner C.E."/>
            <person name="Richter-Heitmann T."/>
            <person name="Klindworth A."/>
            <person name="Klockow C."/>
            <person name="Richter M."/>
            <person name="Achstetter T."/>
            <person name="Glockner F.O."/>
            <person name="Harder J."/>
        </authorList>
    </citation>
    <scope>NUCLEOTIDE SEQUENCE [LARGE SCALE GENOMIC DNA]</scope>
    <source>
        <strain evidence="2 3">WH47</strain>
    </source>
</reference>
<dbReference type="EMBL" id="AFAR01000232">
    <property type="protein sequence ID" value="EGF25381.1"/>
    <property type="molecule type" value="Genomic_DNA"/>
</dbReference>